<gene>
    <name evidence="2" type="ORF">H8709_01035</name>
</gene>
<keyword evidence="1" id="KW-1133">Transmembrane helix</keyword>
<evidence type="ECO:0000313" key="2">
    <source>
        <dbReference type="EMBL" id="MBC8569414.1"/>
    </source>
</evidence>
<protein>
    <recommendedName>
        <fullName evidence="4">DUF2178 domain-containing protein</fullName>
    </recommendedName>
</protein>
<keyword evidence="1" id="KW-0472">Membrane</keyword>
<dbReference type="EMBL" id="JACRTC010000001">
    <property type="protein sequence ID" value="MBC8569414.1"/>
    <property type="molecule type" value="Genomic_DNA"/>
</dbReference>
<dbReference type="AlphaFoldDB" id="A0A926I5Y8"/>
<feature type="transmembrane region" description="Helical" evidence="1">
    <location>
        <begin position="12"/>
        <end position="35"/>
    </location>
</feature>
<evidence type="ECO:0008006" key="4">
    <source>
        <dbReference type="Google" id="ProtNLM"/>
    </source>
</evidence>
<dbReference type="RefSeq" id="WP_262396515.1">
    <property type="nucleotide sequence ID" value="NZ_JACRTC010000001.1"/>
</dbReference>
<feature type="transmembrane region" description="Helical" evidence="1">
    <location>
        <begin position="101"/>
        <end position="120"/>
    </location>
</feature>
<organism evidence="2 3">
    <name type="scientific">Zongyangia hominis</name>
    <dbReference type="NCBI Taxonomy" id="2763677"/>
    <lineage>
        <taxon>Bacteria</taxon>
        <taxon>Bacillati</taxon>
        <taxon>Bacillota</taxon>
        <taxon>Clostridia</taxon>
        <taxon>Eubacteriales</taxon>
        <taxon>Oscillospiraceae</taxon>
        <taxon>Zongyangia</taxon>
    </lineage>
</organism>
<dbReference type="SUPFAM" id="SSF103491">
    <property type="entry name" value="Preprotein translocase SecY subunit"/>
    <property type="match status" value="1"/>
</dbReference>
<keyword evidence="1" id="KW-0812">Transmembrane</keyword>
<feature type="transmembrane region" description="Helical" evidence="1">
    <location>
        <begin position="55"/>
        <end position="73"/>
    </location>
</feature>
<name>A0A926I5Y8_9FIRM</name>
<sequence>MLIKQSKNIRYRILYSIAAIIIGAIILAIGLYFTFHPFAESSQADFGTGFMVGGGGSMVLVGLFLLVQALIALRDPKRLKEFEIKENDERSQAIIDKACKWTFLILAMGMTFASIIFAVLNFTVLITLVVCLWVAILIFAVSYLIVRHKM</sequence>
<reference evidence="2" key="1">
    <citation type="submission" date="2020-08" db="EMBL/GenBank/DDBJ databases">
        <title>Genome public.</title>
        <authorList>
            <person name="Liu C."/>
            <person name="Sun Q."/>
        </authorList>
    </citation>
    <scope>NUCLEOTIDE SEQUENCE</scope>
    <source>
        <strain evidence="2">NSJ-54</strain>
    </source>
</reference>
<dbReference type="Pfam" id="PF09946">
    <property type="entry name" value="DUF2178"/>
    <property type="match status" value="1"/>
</dbReference>
<keyword evidence="3" id="KW-1185">Reference proteome</keyword>
<dbReference type="InterPro" id="IPR019235">
    <property type="entry name" value="DUF2178_TM"/>
</dbReference>
<dbReference type="Proteomes" id="UP000660861">
    <property type="component" value="Unassembled WGS sequence"/>
</dbReference>
<feature type="transmembrane region" description="Helical" evidence="1">
    <location>
        <begin position="126"/>
        <end position="146"/>
    </location>
</feature>
<accession>A0A926I5Y8</accession>
<proteinExistence type="predicted"/>
<evidence type="ECO:0000313" key="3">
    <source>
        <dbReference type="Proteomes" id="UP000660861"/>
    </source>
</evidence>
<dbReference type="InterPro" id="IPR023201">
    <property type="entry name" value="SecY_dom_sf"/>
</dbReference>
<comment type="caution">
    <text evidence="2">The sequence shown here is derived from an EMBL/GenBank/DDBJ whole genome shotgun (WGS) entry which is preliminary data.</text>
</comment>
<evidence type="ECO:0000256" key="1">
    <source>
        <dbReference type="SAM" id="Phobius"/>
    </source>
</evidence>